<evidence type="ECO:0000313" key="1">
    <source>
        <dbReference type="EMBL" id="KKN07934.1"/>
    </source>
</evidence>
<organism evidence="1">
    <name type="scientific">marine sediment metagenome</name>
    <dbReference type="NCBI Taxonomy" id="412755"/>
    <lineage>
        <taxon>unclassified sequences</taxon>
        <taxon>metagenomes</taxon>
        <taxon>ecological metagenomes</taxon>
    </lineage>
</organism>
<sequence>MAGKHLFEQVKPDRYRLIVHRAVPTGNNAVSQKWSDVLSHEGITGKTLLRPSIKTTVMVDSGKVDEFGDPIMIPETTETVEMGQISDAEKAQIDSGARFEAAGVVKLSGQPTQASLNKSATRMYNDWQAKMMNKYNLFGHTQA</sequence>
<proteinExistence type="predicted"/>
<name>A0A0F9MQG1_9ZZZZ</name>
<dbReference type="EMBL" id="LAZR01004513">
    <property type="protein sequence ID" value="KKN07934.1"/>
    <property type="molecule type" value="Genomic_DNA"/>
</dbReference>
<dbReference type="AlphaFoldDB" id="A0A0F9MQG1"/>
<gene>
    <name evidence="1" type="ORF">LCGC14_1061880</name>
</gene>
<accession>A0A0F9MQG1</accession>
<reference evidence="1" key="1">
    <citation type="journal article" date="2015" name="Nature">
        <title>Complex archaea that bridge the gap between prokaryotes and eukaryotes.</title>
        <authorList>
            <person name="Spang A."/>
            <person name="Saw J.H."/>
            <person name="Jorgensen S.L."/>
            <person name="Zaremba-Niedzwiedzka K."/>
            <person name="Martijn J."/>
            <person name="Lind A.E."/>
            <person name="van Eijk R."/>
            <person name="Schleper C."/>
            <person name="Guy L."/>
            <person name="Ettema T.J."/>
        </authorList>
    </citation>
    <scope>NUCLEOTIDE SEQUENCE</scope>
</reference>
<protein>
    <submittedName>
        <fullName evidence="1">Uncharacterized protein</fullName>
    </submittedName>
</protein>
<comment type="caution">
    <text evidence="1">The sequence shown here is derived from an EMBL/GenBank/DDBJ whole genome shotgun (WGS) entry which is preliminary data.</text>
</comment>